<evidence type="ECO:0000313" key="2">
    <source>
        <dbReference type="Proteomes" id="UP001162501"/>
    </source>
</evidence>
<organism evidence="1 2">
    <name type="scientific">Rangifer tarandus platyrhynchus</name>
    <name type="common">Svalbard reindeer</name>
    <dbReference type="NCBI Taxonomy" id="3082113"/>
    <lineage>
        <taxon>Eukaryota</taxon>
        <taxon>Metazoa</taxon>
        <taxon>Chordata</taxon>
        <taxon>Craniata</taxon>
        <taxon>Vertebrata</taxon>
        <taxon>Euteleostomi</taxon>
        <taxon>Mammalia</taxon>
        <taxon>Eutheria</taxon>
        <taxon>Laurasiatheria</taxon>
        <taxon>Artiodactyla</taxon>
        <taxon>Ruminantia</taxon>
        <taxon>Pecora</taxon>
        <taxon>Cervidae</taxon>
        <taxon>Odocoileinae</taxon>
        <taxon>Rangifer</taxon>
    </lineage>
</organism>
<reference evidence="1" key="1">
    <citation type="submission" date="2023-05" db="EMBL/GenBank/DDBJ databases">
        <authorList>
            <consortium name="ELIXIR-Norway"/>
        </authorList>
    </citation>
    <scope>NUCLEOTIDE SEQUENCE</scope>
</reference>
<protein>
    <submittedName>
        <fullName evidence="1">Uncharacterized protein</fullName>
    </submittedName>
</protein>
<evidence type="ECO:0000313" key="1">
    <source>
        <dbReference type="EMBL" id="CAN0120421.1"/>
    </source>
</evidence>
<gene>
    <name evidence="1" type="ORF">MRATA1EN22A_LOCUS12346</name>
</gene>
<dbReference type="EMBL" id="OX596105">
    <property type="protein sequence ID" value="CAN0120421.1"/>
    <property type="molecule type" value="Genomic_DNA"/>
</dbReference>
<name>A0AC59Z083_RANTA</name>
<proteinExistence type="predicted"/>
<accession>A0AC59Z083</accession>
<sequence>MTGSRPPERWGWWGAGARGGELAGASAEAAKQFPNRISSGCGAPGRGRAFPGCLRRESPGPQQAARRNAARPIAWQGVGGGQARALRS</sequence>
<dbReference type="Proteomes" id="UP001162501">
    <property type="component" value="Chromosome 21"/>
</dbReference>
<reference evidence="1" key="2">
    <citation type="submission" date="2025-03" db="EMBL/GenBank/DDBJ databases">
        <authorList>
            <consortium name="ELIXIR-Norway"/>
            <consortium name="Elixir Norway"/>
        </authorList>
    </citation>
    <scope>NUCLEOTIDE SEQUENCE</scope>
</reference>